<protein>
    <submittedName>
        <fullName evidence="1">Uncharacterized protein</fullName>
    </submittedName>
</protein>
<dbReference type="RefSeq" id="WP_119319548.1">
    <property type="nucleotide sequence ID" value="NZ_AP025739.1"/>
</dbReference>
<sequence length="446" mass="47670">MKLPLFSRGMLALAALLSFALTLGCPQGARAAYTALYGSDGNDFYQFTGSSAVSGLKSSGWNGLILFALSVKSNGDITYSGNTLVTGGSYVGASNWGANVTALKTPPTTVYRYEVCIGGWGDASFTNIKNLIASQGTGSGSILYRNFQALKNAVPGIDAINYDDEQTYDVGSATSFGQMVNALGYKVSLAPYTNQSYWVQVKHNLGGGCDIVYLQCYSGGAGNDPGNWNSAFGNGFHVMGGIESNNHSSTPFFNWAVGNGMTGGFYWPDVAWGPGSNWGVSEILNGIGIPNSGGHMFQLGNLNSGLVLNAATSSNGNPATGDHINQWTSVNDNQIWTLTCTDLNSNFWANHWTLTYYTGSTEALSTTTQAQGGAYQLYPWYNGNSQKFTLTPSSSWPGYYSVTFLDGFAMDDQWGNTGVGTPVQEWTPNSSNAQLWQLRFNPQTGY</sequence>
<dbReference type="KEGG" id="ccot:CCAX7_48030"/>
<dbReference type="CDD" id="cd00161">
    <property type="entry name" value="beta-trefoil_Ricin-like"/>
    <property type="match status" value="1"/>
</dbReference>
<dbReference type="OrthoDB" id="1089471at2"/>
<organism evidence="1 2">
    <name type="scientific">Capsulimonas corticalis</name>
    <dbReference type="NCBI Taxonomy" id="2219043"/>
    <lineage>
        <taxon>Bacteria</taxon>
        <taxon>Bacillati</taxon>
        <taxon>Armatimonadota</taxon>
        <taxon>Armatimonadia</taxon>
        <taxon>Capsulimonadales</taxon>
        <taxon>Capsulimonadaceae</taxon>
        <taxon>Capsulimonas</taxon>
    </lineage>
</organism>
<dbReference type="SUPFAM" id="SSF50370">
    <property type="entry name" value="Ricin B-like lectins"/>
    <property type="match status" value="1"/>
</dbReference>
<dbReference type="Proteomes" id="UP000287394">
    <property type="component" value="Chromosome"/>
</dbReference>
<evidence type="ECO:0000313" key="2">
    <source>
        <dbReference type="Proteomes" id="UP000287394"/>
    </source>
</evidence>
<gene>
    <name evidence="1" type="ORF">CCAX7_48030</name>
</gene>
<dbReference type="AlphaFoldDB" id="A0A402CQ77"/>
<dbReference type="EMBL" id="AP025739">
    <property type="protein sequence ID" value="BDI32752.1"/>
    <property type="molecule type" value="Genomic_DNA"/>
</dbReference>
<dbReference type="InterPro" id="IPR035992">
    <property type="entry name" value="Ricin_B-like_lectins"/>
</dbReference>
<keyword evidence="2" id="KW-1185">Reference proteome</keyword>
<accession>A0A402CQ77</accession>
<reference evidence="1 2" key="1">
    <citation type="journal article" date="2019" name="Int. J. Syst. Evol. Microbiol.">
        <title>Capsulimonas corticalis gen. nov., sp. nov., an aerobic capsulated bacterium, of a novel bacterial order, Capsulimonadales ord. nov., of the class Armatimonadia of the phylum Armatimonadetes.</title>
        <authorList>
            <person name="Li J."/>
            <person name="Kudo C."/>
            <person name="Tonouchi A."/>
        </authorList>
    </citation>
    <scope>NUCLEOTIDE SEQUENCE [LARGE SCALE GENOMIC DNA]</scope>
    <source>
        <strain evidence="1 2">AX-7</strain>
    </source>
</reference>
<evidence type="ECO:0000313" key="1">
    <source>
        <dbReference type="EMBL" id="BDI32752.1"/>
    </source>
</evidence>
<dbReference type="Gene3D" id="2.80.10.50">
    <property type="match status" value="1"/>
</dbReference>
<proteinExistence type="predicted"/>
<name>A0A402CQ77_9BACT</name>
<dbReference type="PROSITE" id="PS51257">
    <property type="entry name" value="PROKAR_LIPOPROTEIN"/>
    <property type="match status" value="1"/>
</dbReference>